<name>A0A644ZJX2_9ZZZZ</name>
<evidence type="ECO:0000313" key="1">
    <source>
        <dbReference type="EMBL" id="MPM41176.1"/>
    </source>
</evidence>
<protein>
    <submittedName>
        <fullName evidence="1">Uncharacterized protein</fullName>
    </submittedName>
</protein>
<dbReference type="AntiFam" id="ANF00072">
    <property type="entry name" value="Shadow ORF (opposite TypA)"/>
</dbReference>
<reference evidence="1" key="1">
    <citation type="submission" date="2019-08" db="EMBL/GenBank/DDBJ databases">
        <authorList>
            <person name="Kucharzyk K."/>
            <person name="Murdoch R.W."/>
            <person name="Higgins S."/>
            <person name="Loffler F."/>
        </authorList>
    </citation>
    <scope>NUCLEOTIDE SEQUENCE</scope>
</reference>
<dbReference type="EMBL" id="VSSQ01009270">
    <property type="protein sequence ID" value="MPM41176.1"/>
    <property type="molecule type" value="Genomic_DNA"/>
</dbReference>
<organism evidence="1">
    <name type="scientific">bioreactor metagenome</name>
    <dbReference type="NCBI Taxonomy" id="1076179"/>
    <lineage>
        <taxon>unclassified sequences</taxon>
        <taxon>metagenomes</taxon>
        <taxon>ecological metagenomes</taxon>
    </lineage>
</organism>
<sequence length="202" mass="22874">MQRVRRHAALPVARGGIDHGEIELFRRCAKLDKQLQRLVDNLDGSCVRPVDLVDDDDRNLTQFQGFAQHEARLRHAAFKRVHEQQNAVHHLEDALHLAAEVRVTRRIDDVDARVLIDDRRVLGENGDPALALEIVGIHNALDVLFASAQYARVAQHLIDQRGLAVVDMRDDGDVSNLHSSTFFLIRKQVIIQPIARQEQDVS</sequence>
<dbReference type="AlphaFoldDB" id="A0A644ZJX2"/>
<gene>
    <name evidence="1" type="ORF">SDC9_87826</name>
</gene>
<proteinExistence type="predicted"/>
<accession>A0A644ZJX2</accession>
<comment type="caution">
    <text evidence="1">The sequence shown here is derived from an EMBL/GenBank/DDBJ whole genome shotgun (WGS) entry which is preliminary data.</text>
</comment>